<dbReference type="NCBIfam" id="TIGR00756">
    <property type="entry name" value="PPR"/>
    <property type="match status" value="6"/>
</dbReference>
<feature type="repeat" description="PPR" evidence="3">
    <location>
        <begin position="185"/>
        <end position="215"/>
    </location>
</feature>
<evidence type="ECO:0000256" key="2">
    <source>
        <dbReference type="ARBA" id="ARBA00022737"/>
    </source>
</evidence>
<name>A0A2P5BGG9_PARAD</name>
<dbReference type="Gene3D" id="1.25.40.10">
    <property type="entry name" value="Tetratricopeptide repeat domain"/>
    <property type="match status" value="4"/>
</dbReference>
<keyword evidence="2" id="KW-0677">Repeat</keyword>
<evidence type="ECO:0000256" key="1">
    <source>
        <dbReference type="ARBA" id="ARBA00007626"/>
    </source>
</evidence>
<dbReference type="PANTHER" id="PTHR47934">
    <property type="entry name" value="PENTATRICOPEPTIDE REPEAT-CONTAINING PROTEIN PET309, MITOCHONDRIAL"/>
    <property type="match status" value="1"/>
</dbReference>
<feature type="repeat" description="PPR" evidence="3">
    <location>
        <begin position="150"/>
        <end position="184"/>
    </location>
</feature>
<keyword evidence="5" id="KW-1185">Reference proteome</keyword>
<dbReference type="GO" id="GO:0005739">
    <property type="term" value="C:mitochondrion"/>
    <property type="evidence" value="ECO:0007669"/>
    <property type="project" value="TreeGrafter"/>
</dbReference>
<feature type="repeat" description="PPR" evidence="3">
    <location>
        <begin position="326"/>
        <end position="360"/>
    </location>
</feature>
<dbReference type="Proteomes" id="UP000237105">
    <property type="component" value="Unassembled WGS sequence"/>
</dbReference>
<dbReference type="AlphaFoldDB" id="A0A2P5BGG9"/>
<dbReference type="EMBL" id="JXTB01000286">
    <property type="protein sequence ID" value="PON47876.1"/>
    <property type="molecule type" value="Genomic_DNA"/>
</dbReference>
<dbReference type="InterPro" id="IPR011990">
    <property type="entry name" value="TPR-like_helical_dom_sf"/>
</dbReference>
<dbReference type="GO" id="GO:0003729">
    <property type="term" value="F:mRNA binding"/>
    <property type="evidence" value="ECO:0007669"/>
    <property type="project" value="TreeGrafter"/>
</dbReference>
<dbReference type="PANTHER" id="PTHR47934:SF6">
    <property type="entry name" value="MITOCHONDRIAL GROUP I INTRON SPLICING FACTOR CCM1-RELATED"/>
    <property type="match status" value="1"/>
</dbReference>
<gene>
    <name evidence="4" type="ORF">PanWU01x14_241150</name>
</gene>
<dbReference type="InterPro" id="IPR002885">
    <property type="entry name" value="PPR_rpt"/>
</dbReference>
<evidence type="ECO:0000256" key="3">
    <source>
        <dbReference type="PROSITE-ProRule" id="PRU00708"/>
    </source>
</evidence>
<dbReference type="InterPro" id="IPR051114">
    <property type="entry name" value="Mito_RNA_Proc_CCM1"/>
</dbReference>
<dbReference type="Pfam" id="PF13041">
    <property type="entry name" value="PPR_2"/>
    <property type="match status" value="2"/>
</dbReference>
<evidence type="ECO:0000313" key="4">
    <source>
        <dbReference type="EMBL" id="PON47876.1"/>
    </source>
</evidence>
<protein>
    <submittedName>
        <fullName evidence="4">Pentatricopeptide repeat</fullName>
    </submittedName>
</protein>
<evidence type="ECO:0000313" key="5">
    <source>
        <dbReference type="Proteomes" id="UP000237105"/>
    </source>
</evidence>
<proteinExistence type="inferred from homology"/>
<comment type="similarity">
    <text evidence="1">Belongs to the PPR family. P subfamily.</text>
</comment>
<accession>A0A2P5BGG9</accession>
<dbReference type="Pfam" id="PF01535">
    <property type="entry name" value="PPR"/>
    <property type="match status" value="4"/>
</dbReference>
<organism evidence="4 5">
    <name type="scientific">Parasponia andersonii</name>
    <name type="common">Sponia andersonii</name>
    <dbReference type="NCBI Taxonomy" id="3476"/>
    <lineage>
        <taxon>Eukaryota</taxon>
        <taxon>Viridiplantae</taxon>
        <taxon>Streptophyta</taxon>
        <taxon>Embryophyta</taxon>
        <taxon>Tracheophyta</taxon>
        <taxon>Spermatophyta</taxon>
        <taxon>Magnoliopsida</taxon>
        <taxon>eudicotyledons</taxon>
        <taxon>Gunneridae</taxon>
        <taxon>Pentapetalae</taxon>
        <taxon>rosids</taxon>
        <taxon>fabids</taxon>
        <taxon>Rosales</taxon>
        <taxon>Cannabaceae</taxon>
        <taxon>Parasponia</taxon>
    </lineage>
</organism>
<reference evidence="5" key="1">
    <citation type="submission" date="2016-06" db="EMBL/GenBank/DDBJ databases">
        <title>Parallel loss of symbiosis genes in relatives of nitrogen-fixing non-legume Parasponia.</title>
        <authorList>
            <person name="Van Velzen R."/>
            <person name="Holmer R."/>
            <person name="Bu F."/>
            <person name="Rutten L."/>
            <person name="Van Zeijl A."/>
            <person name="Liu W."/>
            <person name="Santuari L."/>
            <person name="Cao Q."/>
            <person name="Sharma T."/>
            <person name="Shen D."/>
            <person name="Roswanjaya Y."/>
            <person name="Wardhani T."/>
            <person name="Kalhor M.S."/>
            <person name="Jansen J."/>
            <person name="Van den Hoogen J."/>
            <person name="Gungor B."/>
            <person name="Hartog M."/>
            <person name="Hontelez J."/>
            <person name="Verver J."/>
            <person name="Yang W.-C."/>
            <person name="Schijlen E."/>
            <person name="Repin R."/>
            <person name="Schilthuizen M."/>
            <person name="Schranz E."/>
            <person name="Heidstra R."/>
            <person name="Miyata K."/>
            <person name="Fedorova E."/>
            <person name="Kohlen W."/>
            <person name="Bisseling T."/>
            <person name="Smit S."/>
            <person name="Geurts R."/>
        </authorList>
    </citation>
    <scope>NUCLEOTIDE SEQUENCE [LARGE SCALE GENOMIC DNA]</scope>
    <source>
        <strain evidence="5">cv. WU1-14</strain>
    </source>
</reference>
<dbReference type="GO" id="GO:0007005">
    <property type="term" value="P:mitochondrion organization"/>
    <property type="evidence" value="ECO:0007669"/>
    <property type="project" value="TreeGrafter"/>
</dbReference>
<sequence length="460" mass="52398">MSAPKAISPHRLSSLLRRQKDPNLALQLFQNPNPQIQSPKPFRYSLLSYDIIITKLGRAKMFDQMEQILRQLSRETRFVPCEIIFCNVISFYGRARLPHKAFQMFDQIPSFRCDRTVKSYNTVLDVLFKCGEVEKMREFLVGLGNHVTPDACTYNILINACCKSGCLDDAWNTFDEMRKRGVRPNGVTFATLISGLCANYRLEEAMRLKEDMIRLYRVEPEAPVYTPLIKELCRIGELSLAFGLKDELERYKVKLDSAVYTTLISALSKFGRKDEAYWILEEMKVSGCKPDTVTYNAMINGFCMEKDFEAAYKVLDQMVKEGCKPNIISYNVIIGGLCKEGKWVEANDLFEDLPRRGCKSDIVCYRTIFAGLCDWKRFKEATSILDEMFFKGYAPSSASIHKLVDGLCQEANMALLLKVLTSLGNANLINEGIWELVISMACKKEMLSNVSELVDTVMVP</sequence>
<dbReference type="PROSITE" id="PS51375">
    <property type="entry name" value="PPR"/>
    <property type="match status" value="6"/>
</dbReference>
<dbReference type="GO" id="GO:0006396">
    <property type="term" value="P:RNA processing"/>
    <property type="evidence" value="ECO:0007669"/>
    <property type="project" value="TreeGrafter"/>
</dbReference>
<dbReference type="OrthoDB" id="185373at2759"/>
<feature type="repeat" description="PPR" evidence="3">
    <location>
        <begin position="291"/>
        <end position="325"/>
    </location>
</feature>
<feature type="repeat" description="PPR" evidence="3">
    <location>
        <begin position="361"/>
        <end position="395"/>
    </location>
</feature>
<feature type="repeat" description="PPR" evidence="3">
    <location>
        <begin position="256"/>
        <end position="290"/>
    </location>
</feature>
<comment type="caution">
    <text evidence="4">The sequence shown here is derived from an EMBL/GenBank/DDBJ whole genome shotgun (WGS) entry which is preliminary data.</text>
</comment>